<reference evidence="3" key="1">
    <citation type="submission" date="2017-01" db="EMBL/GenBank/DDBJ databases">
        <authorList>
            <person name="Wang Y."/>
            <person name="White M."/>
            <person name="Kvist S."/>
            <person name="Moncalvo J.-M."/>
        </authorList>
    </citation>
    <scope>NUCLEOTIDE SEQUENCE [LARGE SCALE GENOMIC DNA]</scope>
    <source>
        <strain evidence="3">ID-206-W2</strain>
    </source>
</reference>
<keyword evidence="3" id="KW-1185">Reference proteome</keyword>
<dbReference type="AlphaFoldDB" id="A0A1R1X8D4"/>
<evidence type="ECO:0000313" key="3">
    <source>
        <dbReference type="Proteomes" id="UP000187429"/>
    </source>
</evidence>
<dbReference type="Proteomes" id="UP000187429">
    <property type="component" value="Unassembled WGS sequence"/>
</dbReference>
<proteinExistence type="predicted"/>
<accession>A0A1R1X8D4</accession>
<organism evidence="2 3">
    <name type="scientific">Smittium culicis</name>
    <dbReference type="NCBI Taxonomy" id="133412"/>
    <lineage>
        <taxon>Eukaryota</taxon>
        <taxon>Fungi</taxon>
        <taxon>Fungi incertae sedis</taxon>
        <taxon>Zoopagomycota</taxon>
        <taxon>Kickxellomycotina</taxon>
        <taxon>Harpellomycetes</taxon>
        <taxon>Harpellales</taxon>
        <taxon>Legeriomycetaceae</taxon>
        <taxon>Smittium</taxon>
    </lineage>
</organism>
<feature type="region of interest" description="Disordered" evidence="1">
    <location>
        <begin position="1"/>
        <end position="36"/>
    </location>
</feature>
<dbReference type="EMBL" id="LSSM01006372">
    <property type="protein sequence ID" value="OMJ10897.1"/>
    <property type="molecule type" value="Genomic_DNA"/>
</dbReference>
<evidence type="ECO:0000313" key="2">
    <source>
        <dbReference type="EMBL" id="OMJ10897.1"/>
    </source>
</evidence>
<evidence type="ECO:0000256" key="1">
    <source>
        <dbReference type="SAM" id="MobiDB-lite"/>
    </source>
</evidence>
<protein>
    <submittedName>
        <fullName evidence="2">Uncharacterized protein</fullName>
    </submittedName>
</protein>
<gene>
    <name evidence="2" type="ORF">AYI69_g10052</name>
</gene>
<comment type="caution">
    <text evidence="2">The sequence shown here is derived from an EMBL/GenBank/DDBJ whole genome shotgun (WGS) entry which is preliminary data.</text>
</comment>
<name>A0A1R1X8D4_9FUNG</name>
<sequence length="68" mass="7785">MMSKLFTKNDIKKTDSTSAPELDSCSENHTARTGECDTPQHILDTEVLEQKSQNFYSFSELGFMNFMK</sequence>